<evidence type="ECO:0000313" key="1">
    <source>
        <dbReference type="EMBL" id="DAD36800.1"/>
    </source>
</evidence>
<comment type="caution">
    <text evidence="1">The sequence shown here is derived from an EMBL/GenBank/DDBJ whole genome shotgun (WGS) entry which is preliminary data.</text>
</comment>
<sequence length="69" mass="8000">MHLKETSERYIASATMMKYELLLCSVKFEKIDTGHLLCLMSYSKVKNVHRGCEHPLIGNFWMTLFASLC</sequence>
<gene>
    <name evidence="1" type="ORF">HUJ06_007441</name>
</gene>
<evidence type="ECO:0000313" key="2">
    <source>
        <dbReference type="Proteomes" id="UP000607653"/>
    </source>
</evidence>
<dbReference type="EMBL" id="DUZY01000004">
    <property type="protein sequence ID" value="DAD36800.1"/>
    <property type="molecule type" value="Genomic_DNA"/>
</dbReference>
<dbReference type="AlphaFoldDB" id="A0A822YWA9"/>
<keyword evidence="2" id="KW-1185">Reference proteome</keyword>
<accession>A0A822YWA9</accession>
<organism evidence="1 2">
    <name type="scientific">Nelumbo nucifera</name>
    <name type="common">Sacred lotus</name>
    <dbReference type="NCBI Taxonomy" id="4432"/>
    <lineage>
        <taxon>Eukaryota</taxon>
        <taxon>Viridiplantae</taxon>
        <taxon>Streptophyta</taxon>
        <taxon>Embryophyta</taxon>
        <taxon>Tracheophyta</taxon>
        <taxon>Spermatophyta</taxon>
        <taxon>Magnoliopsida</taxon>
        <taxon>Proteales</taxon>
        <taxon>Nelumbonaceae</taxon>
        <taxon>Nelumbo</taxon>
    </lineage>
</organism>
<protein>
    <submittedName>
        <fullName evidence="1">Uncharacterized protein</fullName>
    </submittedName>
</protein>
<dbReference type="Proteomes" id="UP000607653">
    <property type="component" value="Unassembled WGS sequence"/>
</dbReference>
<reference evidence="1 2" key="1">
    <citation type="journal article" date="2020" name="Mol. Biol. Evol.">
        <title>Distinct Expression and Methylation Patterns for Genes with Different Fates following a Single Whole-Genome Duplication in Flowering Plants.</title>
        <authorList>
            <person name="Shi T."/>
            <person name="Rahmani R.S."/>
            <person name="Gugger P.F."/>
            <person name="Wang M."/>
            <person name="Li H."/>
            <person name="Zhang Y."/>
            <person name="Li Z."/>
            <person name="Wang Q."/>
            <person name="Van de Peer Y."/>
            <person name="Marchal K."/>
            <person name="Chen J."/>
        </authorList>
    </citation>
    <scope>NUCLEOTIDE SEQUENCE [LARGE SCALE GENOMIC DNA]</scope>
    <source>
        <tissue evidence="1">Leaf</tissue>
    </source>
</reference>
<name>A0A822YWA9_NELNU</name>
<proteinExistence type="predicted"/>